<dbReference type="Proteomes" id="UP000515129">
    <property type="component" value="Chromosome 28"/>
</dbReference>
<feature type="domain" description="C2H2-type" evidence="11">
    <location>
        <begin position="307"/>
        <end position="334"/>
    </location>
</feature>
<dbReference type="GeneID" id="113046885"/>
<reference evidence="13" key="1">
    <citation type="submission" date="2025-08" db="UniProtKB">
        <authorList>
            <consortium name="RefSeq"/>
        </authorList>
    </citation>
    <scope>IDENTIFICATION</scope>
    <source>
        <strain evidence="13">Wakin</strain>
        <tissue evidence="13">Muscle</tissue>
    </source>
</reference>
<evidence type="ECO:0000256" key="2">
    <source>
        <dbReference type="ARBA" id="ARBA00022723"/>
    </source>
</evidence>
<keyword evidence="4 8" id="KW-0863">Zinc-finger</keyword>
<dbReference type="GO" id="GO:0005634">
    <property type="term" value="C:nucleus"/>
    <property type="evidence" value="ECO:0007669"/>
    <property type="project" value="UniProtKB-SubCell"/>
</dbReference>
<keyword evidence="2" id="KW-0479">Metal-binding</keyword>
<evidence type="ECO:0000256" key="7">
    <source>
        <dbReference type="ARBA" id="ARBA00023242"/>
    </source>
</evidence>
<keyword evidence="7" id="KW-0539">Nucleus</keyword>
<evidence type="ECO:0000256" key="5">
    <source>
        <dbReference type="ARBA" id="ARBA00022833"/>
    </source>
</evidence>
<keyword evidence="3" id="KW-0677">Repeat</keyword>
<dbReference type="PANTHER" id="PTHR16515">
    <property type="entry name" value="PR DOMAIN ZINC FINGER PROTEIN"/>
    <property type="match status" value="1"/>
</dbReference>
<dbReference type="InterPro" id="IPR013087">
    <property type="entry name" value="Znf_C2H2_type"/>
</dbReference>
<dbReference type="RefSeq" id="XP_026063751.1">
    <property type="nucleotide sequence ID" value="XM_026207966.1"/>
</dbReference>
<evidence type="ECO:0000313" key="13">
    <source>
        <dbReference type="RefSeq" id="XP_026063751.1"/>
    </source>
</evidence>
<keyword evidence="6" id="KW-0238">DNA-binding</keyword>
<evidence type="ECO:0000313" key="12">
    <source>
        <dbReference type="Proteomes" id="UP000515129"/>
    </source>
</evidence>
<evidence type="ECO:0000256" key="8">
    <source>
        <dbReference type="PROSITE-ProRule" id="PRU00042"/>
    </source>
</evidence>
<evidence type="ECO:0000256" key="4">
    <source>
        <dbReference type="ARBA" id="ARBA00022771"/>
    </source>
</evidence>
<keyword evidence="12" id="KW-1185">Reference proteome</keyword>
<evidence type="ECO:0000256" key="1">
    <source>
        <dbReference type="ARBA" id="ARBA00004123"/>
    </source>
</evidence>
<dbReference type="PANTHER" id="PTHR16515:SF66">
    <property type="entry name" value="C2H2-TYPE DOMAIN-CONTAINING PROTEIN"/>
    <property type="match status" value="1"/>
</dbReference>
<gene>
    <name evidence="13" type="primary">LOC113046885</name>
</gene>
<organism evidence="12 13">
    <name type="scientific">Carassius auratus</name>
    <name type="common">Goldfish</name>
    <dbReference type="NCBI Taxonomy" id="7957"/>
    <lineage>
        <taxon>Eukaryota</taxon>
        <taxon>Metazoa</taxon>
        <taxon>Chordata</taxon>
        <taxon>Craniata</taxon>
        <taxon>Vertebrata</taxon>
        <taxon>Euteleostomi</taxon>
        <taxon>Actinopterygii</taxon>
        <taxon>Neopterygii</taxon>
        <taxon>Teleostei</taxon>
        <taxon>Ostariophysi</taxon>
        <taxon>Cypriniformes</taxon>
        <taxon>Cyprinidae</taxon>
        <taxon>Cyprininae</taxon>
        <taxon>Carassius</taxon>
    </lineage>
</organism>
<dbReference type="KEGG" id="caua:113046885"/>
<evidence type="ECO:0000256" key="9">
    <source>
        <dbReference type="SAM" id="Coils"/>
    </source>
</evidence>
<dbReference type="Gene3D" id="3.30.160.60">
    <property type="entry name" value="Classic Zinc Finger"/>
    <property type="match status" value="2"/>
</dbReference>
<dbReference type="PROSITE" id="PS00028">
    <property type="entry name" value="ZINC_FINGER_C2H2_1"/>
    <property type="match status" value="3"/>
</dbReference>
<feature type="region of interest" description="Disordered" evidence="10">
    <location>
        <begin position="59"/>
        <end position="86"/>
    </location>
</feature>
<proteinExistence type="predicted"/>
<dbReference type="GO" id="GO:0010468">
    <property type="term" value="P:regulation of gene expression"/>
    <property type="evidence" value="ECO:0007669"/>
    <property type="project" value="TreeGrafter"/>
</dbReference>
<dbReference type="Pfam" id="PF00096">
    <property type="entry name" value="zf-C2H2"/>
    <property type="match status" value="2"/>
</dbReference>
<feature type="domain" description="C2H2-type" evidence="11">
    <location>
        <begin position="335"/>
        <end position="362"/>
    </location>
</feature>
<dbReference type="GO" id="GO:0003677">
    <property type="term" value="F:DNA binding"/>
    <property type="evidence" value="ECO:0007669"/>
    <property type="project" value="UniProtKB-KW"/>
</dbReference>
<protein>
    <submittedName>
        <fullName evidence="13">Zinc finger protein 239-like</fullName>
    </submittedName>
</protein>
<evidence type="ECO:0000259" key="11">
    <source>
        <dbReference type="PROSITE" id="PS50157"/>
    </source>
</evidence>
<name>A0A6P6JV44_CARAU</name>
<dbReference type="InterPro" id="IPR050331">
    <property type="entry name" value="Zinc_finger"/>
</dbReference>
<dbReference type="SMART" id="SM00355">
    <property type="entry name" value="ZnF_C2H2"/>
    <property type="match status" value="3"/>
</dbReference>
<feature type="domain" description="C2H2-type" evidence="11">
    <location>
        <begin position="363"/>
        <end position="387"/>
    </location>
</feature>
<dbReference type="SUPFAM" id="SSF57667">
    <property type="entry name" value="beta-beta-alpha zinc fingers"/>
    <property type="match status" value="2"/>
</dbReference>
<feature type="coiled-coil region" evidence="9">
    <location>
        <begin position="30"/>
        <end position="57"/>
    </location>
</feature>
<dbReference type="PROSITE" id="PS50157">
    <property type="entry name" value="ZINC_FINGER_C2H2_2"/>
    <property type="match status" value="3"/>
</dbReference>
<keyword evidence="9" id="KW-0175">Coiled coil</keyword>
<accession>A0A6P6JV44</accession>
<evidence type="ECO:0000256" key="3">
    <source>
        <dbReference type="ARBA" id="ARBA00022737"/>
    </source>
</evidence>
<dbReference type="FunFam" id="3.30.160.60:FF:000534">
    <property type="entry name" value="zinc finger protein 674"/>
    <property type="match status" value="1"/>
</dbReference>
<dbReference type="FunFam" id="3.30.160.60:FF:000902">
    <property type="entry name" value="Zinc finger protein 445"/>
    <property type="match status" value="1"/>
</dbReference>
<dbReference type="OrthoDB" id="8939517at2759"/>
<dbReference type="InterPro" id="IPR036236">
    <property type="entry name" value="Znf_C2H2_sf"/>
</dbReference>
<dbReference type="GO" id="GO:0008270">
    <property type="term" value="F:zinc ion binding"/>
    <property type="evidence" value="ECO:0007669"/>
    <property type="project" value="UniProtKB-KW"/>
</dbReference>
<keyword evidence="5" id="KW-0862">Zinc</keyword>
<comment type="subcellular location">
    <subcellularLocation>
        <location evidence="1">Nucleus</location>
    </subcellularLocation>
</comment>
<sequence>MTKLEVINTFLTERLKATLNEIMEMIGRTVLQYEKELDSVQKDNEYLRQRLKKIEKLVESNGPATSDPAPSSPPPHLQWTSSTEPETMPTEIYQNQNQVQTEQLTSTKLEESSNRSLLMTESDIDITHVQLPNTLAHTDKDFETSPLNEFPCGVKTEPFESLDSQSTDANTSVYSPLPHCTAQLPATTNINHKSDPKVFSIPNSTDLQSAERMNVKDKTLQLSLSKISQIELKTSSPESGIAHVNYNIARQNTDSRSVRNETITGNSHLGISNVVVNPLRHTASSREVRQGRGRGWGRGRVKGPGTNACPQCGKLFIHYSRLKVHMLIHTGEKPYVCAQCGKCFNNDGTLRNHSRVHLKLPPFDCPVCAHSFKNAHTCLNHMRVHNS</sequence>
<dbReference type="AlphaFoldDB" id="A0A6P6JV44"/>
<evidence type="ECO:0000256" key="10">
    <source>
        <dbReference type="SAM" id="MobiDB-lite"/>
    </source>
</evidence>
<evidence type="ECO:0000256" key="6">
    <source>
        <dbReference type="ARBA" id="ARBA00023125"/>
    </source>
</evidence>